<gene>
    <name evidence="2" type="ORF">LCDPAC01_02600</name>
</gene>
<dbReference type="GO" id="GO:0003690">
    <property type="term" value="F:double-stranded DNA binding"/>
    <property type="evidence" value="ECO:0007669"/>
    <property type="project" value="TreeGrafter"/>
</dbReference>
<keyword evidence="2" id="KW-0808">Transferase</keyword>
<dbReference type="NCBIfam" id="TIGR01662">
    <property type="entry name" value="HAD-SF-IIIA"/>
    <property type="match status" value="1"/>
</dbReference>
<dbReference type="SUPFAM" id="SSF52540">
    <property type="entry name" value="P-loop containing nucleoside triphosphate hydrolases"/>
    <property type="match status" value="1"/>
</dbReference>
<dbReference type="GO" id="GO:0006281">
    <property type="term" value="P:DNA repair"/>
    <property type="evidence" value="ECO:0007669"/>
    <property type="project" value="TreeGrafter"/>
</dbReference>
<protein>
    <submittedName>
        <fullName evidence="2">Polynucleotide kinase 3 phosphatase</fullName>
    </submittedName>
</protein>
<dbReference type="EMBL" id="MK500295">
    <property type="protein sequence ID" value="QBK84779.1"/>
    <property type="molecule type" value="Genomic_DNA"/>
</dbReference>
<dbReference type="Pfam" id="PF13671">
    <property type="entry name" value="AAA_33"/>
    <property type="match status" value="1"/>
</dbReference>
<dbReference type="GO" id="GO:0046404">
    <property type="term" value="F:ATP-dependent polydeoxyribonucleotide 5'-hydroxyl-kinase activity"/>
    <property type="evidence" value="ECO:0007669"/>
    <property type="project" value="TreeGrafter"/>
</dbReference>
<feature type="transmembrane region" description="Helical" evidence="1">
    <location>
        <begin position="84"/>
        <end position="101"/>
    </location>
</feature>
<dbReference type="SUPFAM" id="SSF56784">
    <property type="entry name" value="HAD-like"/>
    <property type="match status" value="1"/>
</dbReference>
<dbReference type="NCBIfam" id="TIGR01664">
    <property type="entry name" value="DNA-3'-Pase"/>
    <property type="match status" value="1"/>
</dbReference>
<keyword evidence="1" id="KW-1133">Transmembrane helix</keyword>
<proteinExistence type="predicted"/>
<name>A0A4D5XER7_9VIRU</name>
<dbReference type="Gene3D" id="3.40.50.300">
    <property type="entry name" value="P-loop containing nucleotide triphosphate hydrolases"/>
    <property type="match status" value="1"/>
</dbReference>
<dbReference type="InterPro" id="IPR023214">
    <property type="entry name" value="HAD_sf"/>
</dbReference>
<dbReference type="PANTHER" id="PTHR12083">
    <property type="entry name" value="BIFUNCTIONAL POLYNUCLEOTIDE PHOSPHATASE/KINASE"/>
    <property type="match status" value="1"/>
</dbReference>
<keyword evidence="2" id="KW-0418">Kinase</keyword>
<evidence type="ECO:0000313" key="2">
    <source>
        <dbReference type="EMBL" id="QBK84779.1"/>
    </source>
</evidence>
<dbReference type="InterPro" id="IPR027417">
    <property type="entry name" value="P-loop_NTPase"/>
</dbReference>
<dbReference type="InterPro" id="IPR036412">
    <property type="entry name" value="HAD-like_sf"/>
</dbReference>
<dbReference type="InterPro" id="IPR013954">
    <property type="entry name" value="PNK3P"/>
</dbReference>
<evidence type="ECO:0000256" key="1">
    <source>
        <dbReference type="SAM" id="Phobius"/>
    </source>
</evidence>
<reference evidence="2" key="1">
    <citation type="journal article" date="2019" name="MBio">
        <title>Virus Genomes from Deep Sea Sediments Expand the Ocean Megavirome and Support Independent Origins of Viral Gigantism.</title>
        <authorList>
            <person name="Backstrom D."/>
            <person name="Yutin N."/>
            <person name="Jorgensen S.L."/>
            <person name="Dharamshi J."/>
            <person name="Homa F."/>
            <person name="Zaremba-Niedwiedzka K."/>
            <person name="Spang A."/>
            <person name="Wolf Y.I."/>
            <person name="Koonin E.V."/>
            <person name="Ettema T.J."/>
        </authorList>
    </citation>
    <scope>NUCLEOTIDE SEQUENCE</scope>
</reference>
<dbReference type="InterPro" id="IPR006551">
    <property type="entry name" value="Polynucleotide_phosphatase"/>
</dbReference>
<dbReference type="GO" id="GO:0046403">
    <property type="term" value="F:polynucleotide 3'-phosphatase activity"/>
    <property type="evidence" value="ECO:0007669"/>
    <property type="project" value="TreeGrafter"/>
</dbReference>
<accession>A0A4D5XER7</accession>
<keyword evidence="1" id="KW-0472">Membrane</keyword>
<dbReference type="InterPro" id="IPR006549">
    <property type="entry name" value="HAD-SF_hydro_IIIA"/>
</dbReference>
<dbReference type="Pfam" id="PF08645">
    <property type="entry name" value="PNK3P"/>
    <property type="match status" value="1"/>
</dbReference>
<dbReference type="PANTHER" id="PTHR12083:SF9">
    <property type="entry name" value="BIFUNCTIONAL POLYNUCLEOTIDE PHOSPHATASE_KINASE"/>
    <property type="match status" value="1"/>
</dbReference>
<organism evidence="2">
    <name type="scientific">Pithovirus LCDPAC01</name>
    <dbReference type="NCBI Taxonomy" id="2506600"/>
    <lineage>
        <taxon>Viruses</taxon>
        <taxon>Pithoviruses</taxon>
    </lineage>
</organism>
<dbReference type="Gene3D" id="3.40.50.1000">
    <property type="entry name" value="HAD superfamily/HAD-like"/>
    <property type="match status" value="1"/>
</dbReference>
<sequence length="316" mass="36502">MKRMLYDDSLYIFTPEGMTSTGHVAAFDLDWALIRPISAPIFPKHAKDITLLPNRNSTLKTLVDNGYTIVIMTNQTKKNALDKIEYFLSLIFVPVIVMVATKKDKYRKPNIGMWEVLNKIAEVDTFFYCGDAAGRSQDFSDSDLKFLKNIDEKYVFYIPEKLFPPIERLSKGLLEELNEIILPTKKSMVIFVGMPGTGKTSYYNNYLKELKYVHVNQDILKTKRKVIKTAKRALEEKSNVVIDRTNPKQSDREIFYEMAKEHNYTITVMYFVGNGSSFNDLRENPVPRIAYSMYFKYLIEPTPSNTPGTLYQLVIQ</sequence>
<keyword evidence="1" id="KW-0812">Transmembrane</keyword>